<evidence type="ECO:0000313" key="6">
    <source>
        <dbReference type="Proteomes" id="UP000735302"/>
    </source>
</evidence>
<dbReference type="Pfam" id="PF13242">
    <property type="entry name" value="Hydrolase_like"/>
    <property type="match status" value="1"/>
</dbReference>
<sequence length="299" mass="33061">MKRSIAKRKLIRFSGVVPLTSFTGVLWDADGPIHGSIETVSKLKRMGKQVFCATNNSSQTRDHYVKKCESYGYAAEKDEVLCTAYIAAKYLHASNFQGKVYMIGGKDSMGAELDKVGIEYICPGPDPLEGGNYSEWHTNMKLDPEVKCVLVGYDPDFSYMKMMRAASYLKNPDCLYLVTNEDNTFPVKDPNFCIPDVGCISKPISMASGRVPIVMGKPTRNMFEVLRKIHNLDPPRCMMVGDRKDTDMMFAKNCGMRSLLVLSGISTIADIKQTSGKSGMEGAQPDFYAESLASLGAFI</sequence>
<feature type="binding site" evidence="4">
    <location>
        <position position="242"/>
    </location>
    <ligand>
        <name>Mg(2+)</name>
        <dbReference type="ChEBI" id="CHEBI:18420"/>
    </ligand>
</feature>
<dbReference type="NCBIfam" id="TIGR01460">
    <property type="entry name" value="HAD-SF-IIA"/>
    <property type="match status" value="1"/>
</dbReference>
<dbReference type="InterPro" id="IPR006349">
    <property type="entry name" value="PGP_euk"/>
</dbReference>
<dbReference type="EMBL" id="BLXT01005830">
    <property type="protein sequence ID" value="GFO26456.1"/>
    <property type="molecule type" value="Genomic_DNA"/>
</dbReference>
<keyword evidence="1 2" id="KW-0378">Hydrolase</keyword>
<dbReference type="GO" id="GO:0016791">
    <property type="term" value="F:phosphatase activity"/>
    <property type="evidence" value="ECO:0007669"/>
    <property type="project" value="InterPro"/>
</dbReference>
<dbReference type="SUPFAM" id="SSF56784">
    <property type="entry name" value="HAD-like"/>
    <property type="match status" value="1"/>
</dbReference>
<evidence type="ECO:0000256" key="1">
    <source>
        <dbReference type="ARBA" id="ARBA00022801"/>
    </source>
</evidence>
<evidence type="ECO:0000256" key="3">
    <source>
        <dbReference type="PIRSR" id="PIRSR000915-2"/>
    </source>
</evidence>
<comment type="cofactor">
    <cofactor evidence="4">
        <name>Mg(2+)</name>
        <dbReference type="ChEBI" id="CHEBI:18420"/>
    </cofactor>
    <text evidence="4">Divalent metal ions. Mg(2+) is the most effective.</text>
</comment>
<reference evidence="5 6" key="1">
    <citation type="journal article" date="2021" name="Elife">
        <title>Chloroplast acquisition without the gene transfer in kleptoplastic sea slugs, Plakobranchus ocellatus.</title>
        <authorList>
            <person name="Maeda T."/>
            <person name="Takahashi S."/>
            <person name="Yoshida T."/>
            <person name="Shimamura S."/>
            <person name="Takaki Y."/>
            <person name="Nagai Y."/>
            <person name="Toyoda A."/>
            <person name="Suzuki Y."/>
            <person name="Arimoto A."/>
            <person name="Ishii H."/>
            <person name="Satoh N."/>
            <person name="Nishiyama T."/>
            <person name="Hasebe M."/>
            <person name="Maruyama T."/>
            <person name="Minagawa J."/>
            <person name="Obokata J."/>
            <person name="Shigenobu S."/>
        </authorList>
    </citation>
    <scope>NUCLEOTIDE SEQUENCE [LARGE SCALE GENOMIC DNA]</scope>
</reference>
<gene>
    <name evidence="5" type="ORF">PoB_005296100</name>
</gene>
<dbReference type="GO" id="GO:0046872">
    <property type="term" value="F:metal ion binding"/>
    <property type="evidence" value="ECO:0007669"/>
    <property type="project" value="UniProtKB-KW"/>
</dbReference>
<accession>A0AAV4BTD6</accession>
<evidence type="ECO:0000313" key="5">
    <source>
        <dbReference type="EMBL" id="GFO26456.1"/>
    </source>
</evidence>
<dbReference type="Gene3D" id="3.40.50.1000">
    <property type="entry name" value="HAD superfamily/HAD-like"/>
    <property type="match status" value="2"/>
</dbReference>
<dbReference type="InterPro" id="IPR036412">
    <property type="entry name" value="HAD-like_sf"/>
</dbReference>
<evidence type="ECO:0000256" key="2">
    <source>
        <dbReference type="PIRNR" id="PIRNR000915"/>
    </source>
</evidence>
<comment type="caution">
    <text evidence="5">The sequence shown here is derived from an EMBL/GenBank/DDBJ whole genome shotgun (WGS) entry which is preliminary data.</text>
</comment>
<feature type="binding site" evidence="3">
    <location>
        <position position="217"/>
    </location>
    <ligand>
        <name>substrate</name>
    </ligand>
</feature>
<dbReference type="NCBIfam" id="TIGR01452">
    <property type="entry name" value="PGP_euk"/>
    <property type="match status" value="1"/>
</dbReference>
<protein>
    <submittedName>
        <fullName evidence="5">Phosphoglycolate phosphatase</fullName>
    </submittedName>
</protein>
<dbReference type="GO" id="GO:0005737">
    <property type="term" value="C:cytoplasm"/>
    <property type="evidence" value="ECO:0007669"/>
    <property type="project" value="TreeGrafter"/>
</dbReference>
<dbReference type="PIRSF" id="PIRSF000915">
    <property type="entry name" value="PGP-type_phosphatase"/>
    <property type="match status" value="1"/>
</dbReference>
<dbReference type="InterPro" id="IPR006357">
    <property type="entry name" value="HAD-SF_hydro_IIA"/>
</dbReference>
<organism evidence="5 6">
    <name type="scientific">Plakobranchus ocellatus</name>
    <dbReference type="NCBI Taxonomy" id="259542"/>
    <lineage>
        <taxon>Eukaryota</taxon>
        <taxon>Metazoa</taxon>
        <taxon>Spiralia</taxon>
        <taxon>Lophotrochozoa</taxon>
        <taxon>Mollusca</taxon>
        <taxon>Gastropoda</taxon>
        <taxon>Heterobranchia</taxon>
        <taxon>Euthyneura</taxon>
        <taxon>Panpulmonata</taxon>
        <taxon>Sacoglossa</taxon>
        <taxon>Placobranchoidea</taxon>
        <taxon>Plakobranchidae</taxon>
        <taxon>Plakobranchus</taxon>
    </lineage>
</organism>
<comment type="similarity">
    <text evidence="2">Belongs to the HAD-like hydrolase superfamily.</text>
</comment>
<dbReference type="Proteomes" id="UP000735302">
    <property type="component" value="Unassembled WGS sequence"/>
</dbReference>
<keyword evidence="6" id="KW-1185">Reference proteome</keyword>
<evidence type="ECO:0000256" key="4">
    <source>
        <dbReference type="PIRSR" id="PIRSR000915-3"/>
    </source>
</evidence>
<dbReference type="PANTHER" id="PTHR19288">
    <property type="entry name" value="4-NITROPHENYLPHOSPHATASE-RELATED"/>
    <property type="match status" value="1"/>
</dbReference>
<keyword evidence="4" id="KW-0460">Magnesium</keyword>
<keyword evidence="4" id="KW-0479">Metal-binding</keyword>
<proteinExistence type="inferred from homology"/>
<dbReference type="AlphaFoldDB" id="A0AAV4BTD6"/>
<dbReference type="Pfam" id="PF13344">
    <property type="entry name" value="Hydrolase_6"/>
    <property type="match status" value="1"/>
</dbReference>
<dbReference type="InterPro" id="IPR023214">
    <property type="entry name" value="HAD_sf"/>
</dbReference>
<dbReference type="PANTHER" id="PTHR19288:SF93">
    <property type="entry name" value="FI11325P-RELATED"/>
    <property type="match status" value="1"/>
</dbReference>
<name>A0AAV4BTD6_9GAST</name>